<sequence length="351" mass="37249">MTDEPADGQQVSVAELLARNGQRVGAAGGRRRRGVAGGISVAELTGEIPVVQDEPRAETEQPEPPRAEPPRAEPPRAEPPRAEPPRAEPPRAEPQRAEPPRPEPVAPVAAVAETKRPEPARPEVKRTPTKAQVKAPVWPTDGDTPDRPSKSTMDTTRTFAMAEIEADEDASADAAETALIPKVVERTPPKSTKTVAAPAIDDAPDTDAHEVVEAPVEPGVDHSAEHVDEAAVDEAAVDNQATDEHVTDDPDSEEPAPPAATGKRSPLRQWAGIVGQGLVAIVLGALLFKGFERLWDVLPWVALVLSFFVIVGLVAVVRVLRRTDDIVSILLAVLVGGFVTLGPLAFILSTN</sequence>
<keyword evidence="2" id="KW-1133">Transmembrane helix</keyword>
<evidence type="ECO:0000313" key="4">
    <source>
        <dbReference type="Proteomes" id="UP000654257"/>
    </source>
</evidence>
<feature type="compositionally biased region" description="Basic and acidic residues" evidence="1">
    <location>
        <begin position="113"/>
        <end position="126"/>
    </location>
</feature>
<organism evidence="3 4">
    <name type="scientific">Rhodococcoides trifolii</name>
    <dbReference type="NCBI Taxonomy" id="908250"/>
    <lineage>
        <taxon>Bacteria</taxon>
        <taxon>Bacillati</taxon>
        <taxon>Actinomycetota</taxon>
        <taxon>Actinomycetes</taxon>
        <taxon>Mycobacteriales</taxon>
        <taxon>Nocardiaceae</taxon>
        <taxon>Rhodococcoides</taxon>
    </lineage>
</organism>
<feature type="transmembrane region" description="Helical" evidence="2">
    <location>
        <begin position="270"/>
        <end position="291"/>
    </location>
</feature>
<feature type="region of interest" description="Disordered" evidence="1">
    <location>
        <begin position="20"/>
        <end position="153"/>
    </location>
</feature>
<comment type="caution">
    <text evidence="3">The sequence shown here is derived from an EMBL/GenBank/DDBJ whole genome shotgun (WGS) entry which is preliminary data.</text>
</comment>
<proteinExistence type="predicted"/>
<feature type="transmembrane region" description="Helical" evidence="2">
    <location>
        <begin position="327"/>
        <end position="348"/>
    </location>
</feature>
<accession>A0A917CQ51</accession>
<keyword evidence="2" id="KW-0472">Membrane</keyword>
<name>A0A917CQ51_9NOCA</name>
<keyword evidence="2" id="KW-0812">Transmembrane</keyword>
<keyword evidence="4" id="KW-1185">Reference proteome</keyword>
<gene>
    <name evidence="3" type="ORF">GCM10007304_07020</name>
</gene>
<evidence type="ECO:0000256" key="1">
    <source>
        <dbReference type="SAM" id="MobiDB-lite"/>
    </source>
</evidence>
<protein>
    <submittedName>
        <fullName evidence="3">Uncharacterized protein</fullName>
    </submittedName>
</protein>
<dbReference type="EMBL" id="BMCU01000001">
    <property type="protein sequence ID" value="GGF95766.1"/>
    <property type="molecule type" value="Genomic_DNA"/>
</dbReference>
<feature type="region of interest" description="Disordered" evidence="1">
    <location>
        <begin position="239"/>
        <end position="264"/>
    </location>
</feature>
<feature type="compositionally biased region" description="Basic and acidic residues" evidence="1">
    <location>
        <begin position="53"/>
        <end position="101"/>
    </location>
</feature>
<reference evidence="3" key="1">
    <citation type="journal article" date="2014" name="Int. J. Syst. Evol. Microbiol.">
        <title>Complete genome sequence of Corynebacterium casei LMG S-19264T (=DSM 44701T), isolated from a smear-ripened cheese.</title>
        <authorList>
            <consortium name="US DOE Joint Genome Institute (JGI-PGF)"/>
            <person name="Walter F."/>
            <person name="Albersmeier A."/>
            <person name="Kalinowski J."/>
            <person name="Ruckert C."/>
        </authorList>
    </citation>
    <scope>NUCLEOTIDE SEQUENCE</scope>
    <source>
        <strain evidence="3">CCM 7905</strain>
    </source>
</reference>
<evidence type="ECO:0000313" key="3">
    <source>
        <dbReference type="EMBL" id="GGF95766.1"/>
    </source>
</evidence>
<evidence type="ECO:0000256" key="2">
    <source>
        <dbReference type="SAM" id="Phobius"/>
    </source>
</evidence>
<feature type="transmembrane region" description="Helical" evidence="2">
    <location>
        <begin position="297"/>
        <end position="320"/>
    </location>
</feature>
<dbReference type="AlphaFoldDB" id="A0A917CQ51"/>
<dbReference type="RefSeq" id="WP_188543284.1">
    <property type="nucleotide sequence ID" value="NZ_BMCU01000001.1"/>
</dbReference>
<reference evidence="3" key="2">
    <citation type="submission" date="2020-09" db="EMBL/GenBank/DDBJ databases">
        <authorList>
            <person name="Sun Q."/>
            <person name="Sedlacek I."/>
        </authorList>
    </citation>
    <scope>NUCLEOTIDE SEQUENCE</scope>
    <source>
        <strain evidence="3">CCM 7905</strain>
    </source>
</reference>
<dbReference type="Proteomes" id="UP000654257">
    <property type="component" value="Unassembled WGS sequence"/>
</dbReference>